<dbReference type="PANTHER" id="PTHR11592:SF78">
    <property type="entry name" value="GLUTATHIONE PEROXIDASE"/>
    <property type="match status" value="1"/>
</dbReference>
<reference evidence="6 7" key="1">
    <citation type="submission" date="2021-03" db="EMBL/GenBank/DDBJ databases">
        <authorList>
            <person name="Gilmore M.S."/>
            <person name="Schwartzman J."/>
            <person name="Van Tyne D."/>
            <person name="Martin M."/>
            <person name="Earl A.M."/>
            <person name="Manson A.L."/>
            <person name="Straub T."/>
            <person name="Salamzade R."/>
            <person name="Saavedra J."/>
            <person name="Lebreton F."/>
            <person name="Prichula J."/>
            <person name="Schaufler K."/>
            <person name="Gaca A."/>
            <person name="Sgardioli B."/>
            <person name="Wagenaar J."/>
            <person name="Strong T."/>
        </authorList>
    </citation>
    <scope>NUCLEOTIDE SEQUENCE [LARGE SCALE GENOMIC DNA]</scope>
    <source>
        <strain evidence="6 7">DIV2402</strain>
    </source>
</reference>
<feature type="domain" description="Thioredoxin" evidence="5">
    <location>
        <begin position="1"/>
        <end position="178"/>
    </location>
</feature>
<proteinExistence type="inferred from homology"/>
<dbReference type="PRINTS" id="PR01011">
    <property type="entry name" value="GLUTPROXDASE"/>
</dbReference>
<dbReference type="GO" id="GO:0004601">
    <property type="term" value="F:peroxidase activity"/>
    <property type="evidence" value="ECO:0007669"/>
    <property type="project" value="UniProtKB-KW"/>
</dbReference>
<evidence type="ECO:0000313" key="6">
    <source>
        <dbReference type="EMBL" id="WYJ77027.1"/>
    </source>
</evidence>
<keyword evidence="3 4" id="KW-0560">Oxidoreductase</keyword>
<dbReference type="SUPFAM" id="SSF52833">
    <property type="entry name" value="Thioredoxin-like"/>
    <property type="match status" value="1"/>
</dbReference>
<evidence type="ECO:0000313" key="7">
    <source>
        <dbReference type="Proteomes" id="UP000664701"/>
    </source>
</evidence>
<dbReference type="PROSITE" id="PS51355">
    <property type="entry name" value="GLUTATHIONE_PEROXID_3"/>
    <property type="match status" value="1"/>
</dbReference>
<dbReference type="InterPro" id="IPR029760">
    <property type="entry name" value="GPX_CS"/>
</dbReference>
<dbReference type="InterPro" id="IPR036249">
    <property type="entry name" value="Thioredoxin-like_sf"/>
</dbReference>
<evidence type="ECO:0000256" key="3">
    <source>
        <dbReference type="ARBA" id="ARBA00023002"/>
    </source>
</evidence>
<gene>
    <name evidence="6" type="ORF">DOK78_001665</name>
</gene>
<dbReference type="PROSITE" id="PS51352">
    <property type="entry name" value="THIOREDOXIN_2"/>
    <property type="match status" value="1"/>
</dbReference>
<dbReference type="PANTHER" id="PTHR11592">
    <property type="entry name" value="GLUTATHIONE PEROXIDASE"/>
    <property type="match status" value="1"/>
</dbReference>
<dbReference type="PIRSF" id="PIRSF000303">
    <property type="entry name" value="Glutathion_perox"/>
    <property type="match status" value="1"/>
</dbReference>
<keyword evidence="7" id="KW-1185">Reference proteome</keyword>
<evidence type="ECO:0000256" key="4">
    <source>
        <dbReference type="RuleBase" id="RU000499"/>
    </source>
</evidence>
<dbReference type="InterPro" id="IPR013766">
    <property type="entry name" value="Thioredoxin_domain"/>
</dbReference>
<evidence type="ECO:0000259" key="5">
    <source>
        <dbReference type="PROSITE" id="PS51352"/>
    </source>
</evidence>
<organism evidence="6 7">
    <name type="scientific">Candidatus Enterococcus lowellii</name>
    <dbReference type="NCBI Taxonomy" id="2230877"/>
    <lineage>
        <taxon>Bacteria</taxon>
        <taxon>Bacillati</taxon>
        <taxon>Bacillota</taxon>
        <taxon>Bacilli</taxon>
        <taxon>Lactobacillales</taxon>
        <taxon>Enterococcaceae</taxon>
        <taxon>Enterococcus</taxon>
    </lineage>
</organism>
<dbReference type="EMBL" id="CP147251">
    <property type="protein sequence ID" value="WYJ77027.1"/>
    <property type="molecule type" value="Genomic_DNA"/>
</dbReference>
<dbReference type="Pfam" id="PF00255">
    <property type="entry name" value="GSHPx"/>
    <property type="match status" value="1"/>
</dbReference>
<dbReference type="RefSeq" id="WP_207940796.1">
    <property type="nucleotide sequence ID" value="NZ_CP147251.1"/>
</dbReference>
<sequence>MTTIYDFTVSDQSNNDFSLNNYQEKVLLIVNTATKCGFTKQYEALEKLYSELAEQPFEILDFPCNQFMEQAPGTSEEINQFCSLNYGTTFPRFEKIDVNGPQAIPLYQWLRKNKPTDEGKEAQAFAEKMHTVHPDAEIDAINWNFTKFLVDTKGQVVHRYSPTVEPAEIKEDILALLD</sequence>
<protein>
    <recommendedName>
        <fullName evidence="4">Glutathione peroxidase</fullName>
    </recommendedName>
</protein>
<dbReference type="Proteomes" id="UP000664701">
    <property type="component" value="Chromosome"/>
</dbReference>
<accession>A0ABZ2SMI0</accession>
<dbReference type="PROSITE" id="PS00763">
    <property type="entry name" value="GLUTATHIONE_PEROXID_2"/>
    <property type="match status" value="1"/>
</dbReference>
<name>A0ABZ2SMI0_9ENTE</name>
<dbReference type="InterPro" id="IPR000889">
    <property type="entry name" value="Glutathione_peroxidase"/>
</dbReference>
<evidence type="ECO:0000256" key="2">
    <source>
        <dbReference type="ARBA" id="ARBA00022559"/>
    </source>
</evidence>
<keyword evidence="2 4" id="KW-0575">Peroxidase</keyword>
<reference evidence="6 7" key="2">
    <citation type="submission" date="2024-03" db="EMBL/GenBank/DDBJ databases">
        <title>The Genome Sequence of Enterococcus sp. DIV2402.</title>
        <authorList>
            <consortium name="The Broad Institute Genomics Platform"/>
            <consortium name="The Broad Institute Microbial Omics Core"/>
            <consortium name="The Broad Institute Genomic Center for Infectious Diseases"/>
            <person name="Earl A."/>
            <person name="Manson A."/>
            <person name="Gilmore M."/>
            <person name="Schwartman J."/>
            <person name="Shea T."/>
            <person name="Abouelleil A."/>
            <person name="Cao P."/>
            <person name="Chapman S."/>
            <person name="Cusick C."/>
            <person name="Young S."/>
            <person name="Neafsey D."/>
            <person name="Nusbaum C."/>
            <person name="Birren B."/>
        </authorList>
    </citation>
    <scope>NUCLEOTIDE SEQUENCE [LARGE SCALE GENOMIC DNA]</scope>
    <source>
        <strain evidence="6 7">DIV2402</strain>
    </source>
</reference>
<dbReference type="Gene3D" id="3.40.30.10">
    <property type="entry name" value="Glutaredoxin"/>
    <property type="match status" value="1"/>
</dbReference>
<comment type="similarity">
    <text evidence="1 4">Belongs to the glutathione peroxidase family.</text>
</comment>
<evidence type="ECO:0000256" key="1">
    <source>
        <dbReference type="ARBA" id="ARBA00006926"/>
    </source>
</evidence>
<dbReference type="CDD" id="cd00340">
    <property type="entry name" value="GSH_Peroxidase"/>
    <property type="match status" value="1"/>
</dbReference>